<comment type="caution">
    <text evidence="1">The sequence shown here is derived from an EMBL/GenBank/DDBJ whole genome shotgun (WGS) entry which is preliminary data.</text>
</comment>
<protein>
    <submittedName>
        <fullName evidence="1">Uncharacterized protein</fullName>
    </submittedName>
</protein>
<evidence type="ECO:0000313" key="1">
    <source>
        <dbReference type="EMBL" id="KAJ0186811.1"/>
    </source>
</evidence>
<name>A0A9R1UGM3_LACSA</name>
<keyword evidence="2" id="KW-1185">Reference proteome</keyword>
<reference evidence="1 2" key="1">
    <citation type="journal article" date="2017" name="Nat. Commun.">
        <title>Genome assembly with in vitro proximity ligation data and whole-genome triplication in lettuce.</title>
        <authorList>
            <person name="Reyes-Chin-Wo S."/>
            <person name="Wang Z."/>
            <person name="Yang X."/>
            <person name="Kozik A."/>
            <person name="Arikit S."/>
            <person name="Song C."/>
            <person name="Xia L."/>
            <person name="Froenicke L."/>
            <person name="Lavelle D.O."/>
            <person name="Truco M.J."/>
            <person name="Xia R."/>
            <person name="Zhu S."/>
            <person name="Xu C."/>
            <person name="Xu H."/>
            <person name="Xu X."/>
            <person name="Cox K."/>
            <person name="Korf I."/>
            <person name="Meyers B.C."/>
            <person name="Michelmore R.W."/>
        </authorList>
    </citation>
    <scope>NUCLEOTIDE SEQUENCE [LARGE SCALE GENOMIC DNA]</scope>
    <source>
        <strain evidence="2">cv. Salinas</strain>
        <tissue evidence="1">Seedlings</tissue>
    </source>
</reference>
<dbReference type="Proteomes" id="UP000235145">
    <property type="component" value="Unassembled WGS sequence"/>
</dbReference>
<accession>A0A9R1UGM3</accession>
<proteinExistence type="predicted"/>
<evidence type="ECO:0000313" key="2">
    <source>
        <dbReference type="Proteomes" id="UP000235145"/>
    </source>
</evidence>
<sequence length="98" mass="11804">MTMKYIFSPQDPHHNDYPSTTFWNRVVDIYNRQTLQPRRKDLLYTKLRNEHAIATRFIIVFRRVMHDAENGENKNTLLENALKAYRVKTTKDFKLDGF</sequence>
<gene>
    <name evidence="1" type="ORF">LSAT_V11C900496280</name>
</gene>
<dbReference type="AlphaFoldDB" id="A0A9R1UGM3"/>
<organism evidence="1 2">
    <name type="scientific">Lactuca sativa</name>
    <name type="common">Garden lettuce</name>
    <dbReference type="NCBI Taxonomy" id="4236"/>
    <lineage>
        <taxon>Eukaryota</taxon>
        <taxon>Viridiplantae</taxon>
        <taxon>Streptophyta</taxon>
        <taxon>Embryophyta</taxon>
        <taxon>Tracheophyta</taxon>
        <taxon>Spermatophyta</taxon>
        <taxon>Magnoliopsida</taxon>
        <taxon>eudicotyledons</taxon>
        <taxon>Gunneridae</taxon>
        <taxon>Pentapetalae</taxon>
        <taxon>asterids</taxon>
        <taxon>campanulids</taxon>
        <taxon>Asterales</taxon>
        <taxon>Asteraceae</taxon>
        <taxon>Cichorioideae</taxon>
        <taxon>Cichorieae</taxon>
        <taxon>Lactucinae</taxon>
        <taxon>Lactuca</taxon>
    </lineage>
</organism>
<dbReference type="EMBL" id="NBSK02000009">
    <property type="protein sequence ID" value="KAJ0186811.1"/>
    <property type="molecule type" value="Genomic_DNA"/>
</dbReference>